<comment type="caution">
    <text evidence="1">The sequence shown here is derived from an EMBL/GenBank/DDBJ whole genome shotgun (WGS) entry which is preliminary data.</text>
</comment>
<protein>
    <submittedName>
        <fullName evidence="1">Transcriptional regulator</fullName>
    </submittedName>
</protein>
<dbReference type="InterPro" id="IPR012349">
    <property type="entry name" value="Split_barrel_FMN-bd"/>
</dbReference>
<evidence type="ECO:0000313" key="1">
    <source>
        <dbReference type="EMBL" id="MET4579972.1"/>
    </source>
</evidence>
<dbReference type="EMBL" id="JBEPSH010000013">
    <property type="protein sequence ID" value="MET4579972.1"/>
    <property type="molecule type" value="Genomic_DNA"/>
</dbReference>
<reference evidence="1 2" key="1">
    <citation type="submission" date="2024-06" db="EMBL/GenBank/DDBJ databases">
        <title>Sorghum-associated microbial communities from plants grown in Nebraska, USA.</title>
        <authorList>
            <person name="Schachtman D."/>
        </authorList>
    </citation>
    <scope>NUCLEOTIDE SEQUENCE [LARGE SCALE GENOMIC DNA]</scope>
    <source>
        <strain evidence="1 2">2709</strain>
    </source>
</reference>
<gene>
    <name evidence="1" type="ORF">ABIE13_005110</name>
</gene>
<accession>A0ABV2QHH0</accession>
<dbReference type="InterPro" id="IPR007396">
    <property type="entry name" value="TR_PAI2-type"/>
</dbReference>
<dbReference type="Proteomes" id="UP001549320">
    <property type="component" value="Unassembled WGS sequence"/>
</dbReference>
<dbReference type="PANTHER" id="PTHR35802">
    <property type="entry name" value="PROTEASE SYNTHASE AND SPORULATION PROTEIN PAI 2"/>
    <property type="match status" value="1"/>
</dbReference>
<proteinExistence type="predicted"/>
<evidence type="ECO:0000313" key="2">
    <source>
        <dbReference type="Proteomes" id="UP001549320"/>
    </source>
</evidence>
<sequence length="216" mass="24215">MYLPQHFAESDLTEIHRIIRAHPLGMLVRTTSDGLEADHLPFLLDADQGSGGTLIAHVARANSVWKEVQDGADVLVVFRGVDGYVSPNWYPGKLETHRRVPTWNYEVVHAHGKIHVRDDEKFIRGVVARLTHKHEADQAKPWKMGDAPTDYLAEQLSRIVGIEIVLTRLECKRKLNQHRELPDREGAIEGLTSSGNQALAQAMRDTLKAGEAKNPK</sequence>
<name>A0ABV2QHH0_9BURK</name>
<keyword evidence="2" id="KW-1185">Reference proteome</keyword>
<dbReference type="RefSeq" id="WP_354448547.1">
    <property type="nucleotide sequence ID" value="NZ_JBEPSH010000013.1"/>
</dbReference>
<dbReference type="PANTHER" id="PTHR35802:SF1">
    <property type="entry name" value="PROTEASE SYNTHASE AND SPORULATION PROTEIN PAI 2"/>
    <property type="match status" value="1"/>
</dbReference>
<organism evidence="1 2">
    <name type="scientific">Ottowia thiooxydans</name>
    <dbReference type="NCBI Taxonomy" id="219182"/>
    <lineage>
        <taxon>Bacteria</taxon>
        <taxon>Pseudomonadati</taxon>
        <taxon>Pseudomonadota</taxon>
        <taxon>Betaproteobacteria</taxon>
        <taxon>Burkholderiales</taxon>
        <taxon>Comamonadaceae</taxon>
        <taxon>Ottowia</taxon>
    </lineage>
</organism>
<dbReference type="SUPFAM" id="SSF50475">
    <property type="entry name" value="FMN-binding split barrel"/>
    <property type="match status" value="1"/>
</dbReference>
<dbReference type="PIRSF" id="PIRSF010372">
    <property type="entry name" value="PaiB"/>
    <property type="match status" value="1"/>
</dbReference>
<dbReference type="Pfam" id="PF04299">
    <property type="entry name" value="FMN_bind_2"/>
    <property type="match status" value="1"/>
</dbReference>
<dbReference type="Gene3D" id="2.30.110.10">
    <property type="entry name" value="Electron Transport, Fmn-binding Protein, Chain A"/>
    <property type="match status" value="1"/>
</dbReference>